<sequence length="90" mass="10068">MLLRGEAGDQPSAKVFRRFVHDAIERPDEFILHPAAPLPPSVEIVRVMDVISNFVPHFLLKFAASEFNENVMKKAVHLQVGFLGGLTVEE</sequence>
<dbReference type="HOGENOM" id="CLU_197210_0_0_1"/>
<reference evidence="1" key="1">
    <citation type="submission" date="2015-04" db="UniProtKB">
        <authorList>
            <consortium name="EnsemblPlants"/>
        </authorList>
    </citation>
    <scope>IDENTIFICATION</scope>
    <source>
        <strain evidence="1">SL10</strain>
    </source>
</reference>
<reference evidence="1" key="2">
    <citation type="submission" date="2018-04" db="EMBL/GenBank/DDBJ databases">
        <title>OnivRS2 (Oryza nivara Reference Sequence Version 2).</title>
        <authorList>
            <person name="Zhang J."/>
            <person name="Kudrna D."/>
            <person name="Lee S."/>
            <person name="Talag J."/>
            <person name="Rajasekar S."/>
            <person name="Welchert J."/>
            <person name="Hsing Y.-I."/>
            <person name="Wing R.A."/>
        </authorList>
    </citation>
    <scope>NUCLEOTIDE SEQUENCE [LARGE SCALE GENOMIC DNA]</scope>
    <source>
        <strain evidence="1">SL10</strain>
    </source>
</reference>
<dbReference type="Gramene" id="ONIVA06G01180.1">
    <property type="protein sequence ID" value="ONIVA06G01180.1"/>
    <property type="gene ID" value="ONIVA06G01180"/>
</dbReference>
<evidence type="ECO:0000313" key="1">
    <source>
        <dbReference type="EnsemblPlants" id="ONIVA06G01180.1"/>
    </source>
</evidence>
<keyword evidence="2" id="KW-1185">Reference proteome</keyword>
<proteinExistence type="predicted"/>
<accession>A0A0E0HJZ8</accession>
<dbReference type="EnsemblPlants" id="ONIVA06G01180.1">
    <property type="protein sequence ID" value="ONIVA06G01180.1"/>
    <property type="gene ID" value="ONIVA06G01180"/>
</dbReference>
<dbReference type="AlphaFoldDB" id="A0A0E0HJZ8"/>
<evidence type="ECO:0000313" key="2">
    <source>
        <dbReference type="Proteomes" id="UP000006591"/>
    </source>
</evidence>
<dbReference type="Proteomes" id="UP000006591">
    <property type="component" value="Chromosome 6"/>
</dbReference>
<organism evidence="1">
    <name type="scientific">Oryza nivara</name>
    <name type="common">Indian wild rice</name>
    <name type="synonym">Oryza sativa f. spontanea</name>
    <dbReference type="NCBI Taxonomy" id="4536"/>
    <lineage>
        <taxon>Eukaryota</taxon>
        <taxon>Viridiplantae</taxon>
        <taxon>Streptophyta</taxon>
        <taxon>Embryophyta</taxon>
        <taxon>Tracheophyta</taxon>
        <taxon>Spermatophyta</taxon>
        <taxon>Magnoliopsida</taxon>
        <taxon>Liliopsida</taxon>
        <taxon>Poales</taxon>
        <taxon>Poaceae</taxon>
        <taxon>BOP clade</taxon>
        <taxon>Oryzoideae</taxon>
        <taxon>Oryzeae</taxon>
        <taxon>Oryzinae</taxon>
        <taxon>Oryza</taxon>
    </lineage>
</organism>
<name>A0A0E0HJZ8_ORYNI</name>
<protein>
    <submittedName>
        <fullName evidence="1">Uncharacterized protein</fullName>
    </submittedName>
</protein>